<dbReference type="SUPFAM" id="SSF57829">
    <property type="entry name" value="Zn-binding ribosomal proteins"/>
    <property type="match status" value="1"/>
</dbReference>
<dbReference type="InterPro" id="IPR002677">
    <property type="entry name" value="Ribosomal_bL32"/>
</dbReference>
<dbReference type="InterPro" id="IPR011332">
    <property type="entry name" value="Ribosomal_zn-bd"/>
</dbReference>
<evidence type="ECO:0000256" key="1">
    <source>
        <dbReference type="ARBA" id="ARBA00008560"/>
    </source>
</evidence>
<comment type="similarity">
    <text evidence="1 5">Belongs to the bacterial ribosomal protein bL32 family.</text>
</comment>
<protein>
    <recommendedName>
        <fullName evidence="4 5">Large ribosomal subunit protein bL32</fullName>
    </recommendedName>
</protein>
<accession>A0A1F7UFK1</accession>
<dbReference type="AlphaFoldDB" id="A0A1F7UFK1"/>
<dbReference type="Pfam" id="PF01783">
    <property type="entry name" value="Ribosomal_L32p"/>
    <property type="match status" value="1"/>
</dbReference>
<comment type="caution">
    <text evidence="6">The sequence shown here is derived from an EMBL/GenBank/DDBJ whole genome shotgun (WGS) entry which is preliminary data.</text>
</comment>
<organism evidence="6 7">
    <name type="scientific">Candidatus Uhrbacteria bacterium RIFCSPHIGHO2_12_FULL_54_23</name>
    <dbReference type="NCBI Taxonomy" id="1802397"/>
    <lineage>
        <taxon>Bacteria</taxon>
        <taxon>Candidatus Uhriibacteriota</taxon>
    </lineage>
</organism>
<gene>
    <name evidence="5" type="primary">rpmF</name>
    <name evidence="6" type="ORF">A3J43_04265</name>
</gene>
<reference evidence="6 7" key="1">
    <citation type="journal article" date="2016" name="Nat. Commun.">
        <title>Thousands of microbial genomes shed light on interconnected biogeochemical processes in an aquifer system.</title>
        <authorList>
            <person name="Anantharaman K."/>
            <person name="Brown C.T."/>
            <person name="Hug L.A."/>
            <person name="Sharon I."/>
            <person name="Castelle C.J."/>
            <person name="Probst A.J."/>
            <person name="Thomas B.C."/>
            <person name="Singh A."/>
            <person name="Wilkins M.J."/>
            <person name="Karaoz U."/>
            <person name="Brodie E.L."/>
            <person name="Williams K.H."/>
            <person name="Hubbard S.S."/>
            <person name="Banfield J.F."/>
        </authorList>
    </citation>
    <scope>NUCLEOTIDE SEQUENCE [LARGE SCALE GENOMIC DNA]</scope>
</reference>
<dbReference type="STRING" id="1802397.A3J43_04265"/>
<dbReference type="Proteomes" id="UP000176604">
    <property type="component" value="Unassembled WGS sequence"/>
</dbReference>
<dbReference type="GO" id="GO:0003735">
    <property type="term" value="F:structural constituent of ribosome"/>
    <property type="evidence" value="ECO:0007669"/>
    <property type="project" value="InterPro"/>
</dbReference>
<sequence>MGLPSKRRTKQSKRDRASHFALTPANYRPCPKCKRPTMPHRACVFCGTYKGRQVMKAAEKKKK</sequence>
<dbReference type="NCBIfam" id="TIGR01031">
    <property type="entry name" value="rpmF_bact"/>
    <property type="match status" value="1"/>
</dbReference>
<keyword evidence="3 5" id="KW-0687">Ribonucleoprotein</keyword>
<dbReference type="GO" id="GO:0015934">
    <property type="term" value="C:large ribosomal subunit"/>
    <property type="evidence" value="ECO:0007669"/>
    <property type="project" value="InterPro"/>
</dbReference>
<keyword evidence="2 5" id="KW-0689">Ribosomal protein</keyword>
<dbReference type="EMBL" id="MGEF01000067">
    <property type="protein sequence ID" value="OGL77041.1"/>
    <property type="molecule type" value="Genomic_DNA"/>
</dbReference>
<proteinExistence type="inferred from homology"/>
<evidence type="ECO:0000256" key="5">
    <source>
        <dbReference type="HAMAP-Rule" id="MF_00340"/>
    </source>
</evidence>
<dbReference type="GO" id="GO:0006412">
    <property type="term" value="P:translation"/>
    <property type="evidence" value="ECO:0007669"/>
    <property type="project" value="UniProtKB-UniRule"/>
</dbReference>
<dbReference type="HAMAP" id="MF_00340">
    <property type="entry name" value="Ribosomal_bL32"/>
    <property type="match status" value="1"/>
</dbReference>
<dbReference type="InterPro" id="IPR044957">
    <property type="entry name" value="Ribosomal_bL32_bact"/>
</dbReference>
<dbReference type="PANTHER" id="PTHR35534">
    <property type="entry name" value="50S RIBOSOMAL PROTEIN L32"/>
    <property type="match status" value="1"/>
</dbReference>
<evidence type="ECO:0000313" key="6">
    <source>
        <dbReference type="EMBL" id="OGL77041.1"/>
    </source>
</evidence>
<name>A0A1F7UFK1_9BACT</name>
<evidence type="ECO:0000313" key="7">
    <source>
        <dbReference type="Proteomes" id="UP000176604"/>
    </source>
</evidence>
<dbReference type="PANTHER" id="PTHR35534:SF1">
    <property type="entry name" value="LARGE RIBOSOMAL SUBUNIT PROTEIN BL32"/>
    <property type="match status" value="1"/>
</dbReference>
<evidence type="ECO:0000256" key="3">
    <source>
        <dbReference type="ARBA" id="ARBA00023274"/>
    </source>
</evidence>
<evidence type="ECO:0000256" key="2">
    <source>
        <dbReference type="ARBA" id="ARBA00022980"/>
    </source>
</evidence>
<evidence type="ECO:0000256" key="4">
    <source>
        <dbReference type="ARBA" id="ARBA00035178"/>
    </source>
</evidence>